<evidence type="ECO:0000313" key="2">
    <source>
        <dbReference type="Proteomes" id="UP001597075"/>
    </source>
</evidence>
<reference evidence="1 2" key="1">
    <citation type="journal article" date="2019" name="Int. J. Syst. Evol. Microbiol.">
        <title>The Global Catalogue of Microorganisms (GCM) 10K type strain sequencing project: providing services to taxonomists for standard genome sequencing and annotation.</title>
        <authorList>
            <consortium name="The Broad Institute Genomics Platform"/>
            <consortium name="The Broad Institute Genome Sequencing Center for Infectious Disease"/>
            <person name="Wu L."/>
            <person name="Ma J."/>
        </authorList>
    </citation>
    <scope>NUCLEOTIDE SEQUENCE [LARGE SCALE GENOMIC DNA]</scope>
    <source>
        <strain evidence="1 2">CGMCC 1.10594</strain>
    </source>
</reference>
<keyword evidence="2" id="KW-1185">Reference proteome</keyword>
<gene>
    <name evidence="1" type="ORF">ACFSBJ_01135</name>
</gene>
<proteinExistence type="predicted"/>
<dbReference type="InterPro" id="IPR055755">
    <property type="entry name" value="DUF7331"/>
</dbReference>
<name>A0ABD6CWD4_9EURY</name>
<dbReference type="AlphaFoldDB" id="A0ABD6CWD4"/>
<comment type="caution">
    <text evidence="1">The sequence shown here is derived from an EMBL/GenBank/DDBJ whole genome shotgun (WGS) entry which is preliminary data.</text>
</comment>
<dbReference type="EMBL" id="JBHUDL010000004">
    <property type="protein sequence ID" value="MFD1632354.1"/>
    <property type="molecule type" value="Genomic_DNA"/>
</dbReference>
<dbReference type="Proteomes" id="UP001597075">
    <property type="component" value="Unassembled WGS sequence"/>
</dbReference>
<protein>
    <submittedName>
        <fullName evidence="1">Uncharacterized protein</fullName>
    </submittedName>
</protein>
<dbReference type="Pfam" id="PF24018">
    <property type="entry name" value="DUF7331"/>
    <property type="match status" value="1"/>
</dbReference>
<accession>A0ABD6CWD4</accession>
<evidence type="ECO:0000313" key="1">
    <source>
        <dbReference type="EMBL" id="MFD1632354.1"/>
    </source>
</evidence>
<sequence>MENRSRSAESARDPAPPALDWCAGYEDGDAFVVCDRRNARAWLRSETVVTLDP</sequence>
<dbReference type="RefSeq" id="WP_256406348.1">
    <property type="nucleotide sequence ID" value="NZ_CP187151.1"/>
</dbReference>
<organism evidence="1 2">
    <name type="scientific">Haloplanus ruber</name>
    <dbReference type="NCBI Taxonomy" id="869892"/>
    <lineage>
        <taxon>Archaea</taxon>
        <taxon>Methanobacteriati</taxon>
        <taxon>Methanobacteriota</taxon>
        <taxon>Stenosarchaea group</taxon>
        <taxon>Halobacteria</taxon>
        <taxon>Halobacteriales</taxon>
        <taxon>Haloferacaceae</taxon>
        <taxon>Haloplanus</taxon>
    </lineage>
</organism>